<dbReference type="GO" id="GO:0005643">
    <property type="term" value="C:nuclear pore"/>
    <property type="evidence" value="ECO:0007669"/>
    <property type="project" value="TreeGrafter"/>
</dbReference>
<dbReference type="PANTHER" id="PTHR18898">
    <property type="entry name" value="NUCLEOPROTEIN TPR-RELATED"/>
    <property type="match status" value="1"/>
</dbReference>
<reference evidence="8" key="1">
    <citation type="submission" date="2022-07" db="EMBL/GenBank/DDBJ databases">
        <title>Phylogenomic reconstructions and comparative analyses of Kickxellomycotina fungi.</title>
        <authorList>
            <person name="Reynolds N.K."/>
            <person name="Stajich J.E."/>
            <person name="Barry K."/>
            <person name="Grigoriev I.V."/>
            <person name="Crous P."/>
            <person name="Smith M.E."/>
        </authorList>
    </citation>
    <scope>NUCLEOTIDE SEQUENCE</scope>
    <source>
        <strain evidence="8">RSA 476</strain>
    </source>
</reference>
<evidence type="ECO:0000259" key="7">
    <source>
        <dbReference type="Pfam" id="PF25785"/>
    </source>
</evidence>
<dbReference type="GO" id="GO:0006406">
    <property type="term" value="P:mRNA export from nucleus"/>
    <property type="evidence" value="ECO:0007669"/>
    <property type="project" value="TreeGrafter"/>
</dbReference>
<evidence type="ECO:0000313" key="8">
    <source>
        <dbReference type="EMBL" id="KAJ2860980.1"/>
    </source>
</evidence>
<gene>
    <name evidence="8" type="primary">MLP1</name>
    <name evidence="8" type="ORF">GGH94_005191</name>
</gene>
<protein>
    <submittedName>
        <fullName evidence="8">Filament-forming protein</fullName>
    </submittedName>
</protein>
<feature type="region of interest" description="Disordered" evidence="5">
    <location>
        <begin position="522"/>
        <end position="544"/>
    </location>
</feature>
<feature type="compositionally biased region" description="Basic and acidic residues" evidence="5">
    <location>
        <begin position="522"/>
        <end position="537"/>
    </location>
</feature>
<name>A0A9W8IIY0_9FUNG</name>
<keyword evidence="9" id="KW-1185">Reference proteome</keyword>
<evidence type="ECO:0000256" key="2">
    <source>
        <dbReference type="ARBA" id="ARBA00023054"/>
    </source>
</evidence>
<dbReference type="Pfam" id="PF25785">
    <property type="entry name" value="TPR"/>
    <property type="match status" value="1"/>
</dbReference>
<evidence type="ECO:0000256" key="3">
    <source>
        <dbReference type="ARBA" id="ARBA00023242"/>
    </source>
</evidence>
<comment type="subcellular location">
    <subcellularLocation>
        <location evidence="1">Nucleus</location>
    </subcellularLocation>
</comment>
<feature type="coiled-coil region" evidence="4">
    <location>
        <begin position="487"/>
        <end position="521"/>
    </location>
</feature>
<feature type="coiled-coil region" evidence="4">
    <location>
        <begin position="1527"/>
        <end position="1679"/>
    </location>
</feature>
<dbReference type="InterPro" id="IPR012929">
    <property type="entry name" value="Nucleoprot-TPR/MLP1-2_dom"/>
</dbReference>
<dbReference type="Pfam" id="PF07926">
    <property type="entry name" value="TPR_MLP1_2"/>
    <property type="match status" value="1"/>
</dbReference>
<dbReference type="Proteomes" id="UP001140074">
    <property type="component" value="Unassembled WGS sequence"/>
</dbReference>
<dbReference type="Gene3D" id="1.10.287.1490">
    <property type="match status" value="2"/>
</dbReference>
<feature type="compositionally biased region" description="Low complexity" evidence="5">
    <location>
        <begin position="341"/>
        <end position="352"/>
    </location>
</feature>
<evidence type="ECO:0000313" key="9">
    <source>
        <dbReference type="Proteomes" id="UP001140074"/>
    </source>
</evidence>
<feature type="region of interest" description="Disordered" evidence="5">
    <location>
        <begin position="333"/>
        <end position="358"/>
    </location>
</feature>
<accession>A0A9W8IIY0</accession>
<dbReference type="InterPro" id="IPR057974">
    <property type="entry name" value="NUA/TPR/MLP1-2-like_dom"/>
</dbReference>
<feature type="coiled-coil region" evidence="4">
    <location>
        <begin position="1352"/>
        <end position="1443"/>
    </location>
</feature>
<dbReference type="GO" id="GO:0017056">
    <property type="term" value="F:structural constituent of nuclear pore"/>
    <property type="evidence" value="ECO:0007669"/>
    <property type="project" value="TreeGrafter"/>
</dbReference>
<keyword evidence="3" id="KW-0539">Nucleus</keyword>
<feature type="coiled-coil region" evidence="4">
    <location>
        <begin position="952"/>
        <end position="1032"/>
    </location>
</feature>
<keyword evidence="2 4" id="KW-0175">Coiled coil</keyword>
<dbReference type="EMBL" id="JANBUY010000255">
    <property type="protein sequence ID" value="KAJ2860980.1"/>
    <property type="molecule type" value="Genomic_DNA"/>
</dbReference>
<evidence type="ECO:0000256" key="5">
    <source>
        <dbReference type="SAM" id="MobiDB-lite"/>
    </source>
</evidence>
<proteinExistence type="predicted"/>
<feature type="coiled-coil region" evidence="4">
    <location>
        <begin position="750"/>
        <end position="805"/>
    </location>
</feature>
<feature type="region of interest" description="Disordered" evidence="5">
    <location>
        <begin position="1684"/>
        <end position="1707"/>
    </location>
</feature>
<dbReference type="GO" id="GO:0006606">
    <property type="term" value="P:protein import into nucleus"/>
    <property type="evidence" value="ECO:0007669"/>
    <property type="project" value="InterPro"/>
</dbReference>
<feature type="coiled-coil region" evidence="4">
    <location>
        <begin position="1273"/>
        <end position="1300"/>
    </location>
</feature>
<feature type="coiled-coil region" evidence="4">
    <location>
        <begin position="831"/>
        <end position="865"/>
    </location>
</feature>
<organism evidence="8 9">
    <name type="scientific">Coemansia aciculifera</name>
    <dbReference type="NCBI Taxonomy" id="417176"/>
    <lineage>
        <taxon>Eukaryota</taxon>
        <taxon>Fungi</taxon>
        <taxon>Fungi incertae sedis</taxon>
        <taxon>Zoopagomycota</taxon>
        <taxon>Kickxellomycotina</taxon>
        <taxon>Kickxellomycetes</taxon>
        <taxon>Kickxellales</taxon>
        <taxon>Kickxellaceae</taxon>
        <taxon>Coemansia</taxon>
    </lineage>
</organism>
<evidence type="ECO:0000259" key="6">
    <source>
        <dbReference type="Pfam" id="PF07926"/>
    </source>
</evidence>
<evidence type="ECO:0000256" key="1">
    <source>
        <dbReference type="ARBA" id="ARBA00004123"/>
    </source>
</evidence>
<feature type="coiled-coil region" evidence="4">
    <location>
        <begin position="410"/>
        <end position="444"/>
    </location>
</feature>
<feature type="domain" description="Nucleoprotein TPR/MLP1-2" evidence="6">
    <location>
        <begin position="1047"/>
        <end position="1173"/>
    </location>
</feature>
<dbReference type="PANTHER" id="PTHR18898:SF2">
    <property type="entry name" value="NUCLEOPROTEIN TPR"/>
    <property type="match status" value="1"/>
</dbReference>
<sequence>MEQELSRLLELPAPVVSAVLNKLGNLEEEDNEARQFLTRLQTKLETQSATSTDTNDDTENLKAQLQYDNTRLENEVHRLNKQIGQVKSALESANSETRTTQTELQATKDRLDSAVAELQGQQAQSSAHSASESQLRLQVSQLREEKRTLLEQLGERRDQLDARATECQRAQESLSELRQQRARDLEELARLRSQTSVSDVSEHMLRQSLDMAKNQVAWLDEELGRTQAELQQAKADLARATTTGRAEAARLRADAESQVEVVAELQARAAGLDRSLRAKMEAERVAREERAEQAEQFRREMAAQKKLCEEWEKTTEASKAHVRSVEEALREVEERQREAEAQAVQAQEASEQQLEDAQRQLADALERVSNLETQLRTANRLLSESSGQALMLSPTASAASRLQGAGRLNITQLYTEKTALEDQLRSADAEIACLRESMEQILAELEDRAPIIAAEREEHQQLLADADCIAQDLAAVRQEHALAARTLRETQRDRDLARRQLDAEQQQAKDLTRQVARLLRAQEETRGGLMPENREDSAAPTDDEQWLTDVDRVITQKLVTFADVSELVAQNRRLLRTTRELAAQVAHEEQVRREESEDEVKAALEQAEGMLDRLTLELESTKTRMSVISRERDMLKTMKTDTDALPPPPVVAEDAVETRPSETQTSDPLSSLQADYDMYRSEMRKTRVLLEHDAGALQAEVSDLRVRAAKAEAQTQFDAERTQLFVSDLAARQKEIDHLRLATSRLHTQVESYERQLDSQSQASAAERAELITLRRASVLLEAERDSLQQNEQRWRKEEQRLVAERASLTQILENTTRMRDEWQRAADDQVVQVKDRLDAARKDADEARAELRAARDALDRAQFRSDAEMQELRAAVQARDERVALMQAQIGEAREAHAGVVAERRDVEAARDGLVRQVAVLEARVQSQDELVARAKGLGPVSRESLMAVQLQDARSQLDSVQSELHTTTARAEDYRQLAAAGDKALAQLADTYDQYKAEQECAVEELRSKSSRLEADLAQANEALAVCRRDLETAVNAEREMSAKLRDGETRAAQMEAVAEQREAALVALRQDMARHEGIAQNLQEQYEREIVAHAKDIEATLLAREKLRESQKLLAAATAELQASRHAAEQSQADAGRASERAAADVQAAEAQLAKVRRQNSLLLAHLESIGHQVPDISVDPELVIAESQDGESAASLREVIVYLRRERDLVSAQLEVAQQESQRWRQQSTQSQRMLDDVRQELLQHTSTADAADSGKGDIDQAQLLRESNSVLRSELTDARTRLRNVEADLARVRDQEVPQLRSANSALTAELGAARAQVDQLTGMCEHWKQRHEKVLAKYQMIEPEEYEALKVENEKLKTDCDALRQRVADLQQHAEQAVEQKSAAQNTRVRSLQADIARLRAQIEAQLKELEVEREKSAALEADAALIRGQLEKAQADAQTAEAGALGSKAKYEKLHNAFQKLRQQSVEKLEQSNKIIKVHEANVQALTEQIEAGQNGSAASMVAALTEEKNQTVAAHHALAEELRLAHSQLGEAREQLQARSAQVPSPVEGVVANAETEQLRAQLAEAEAKVKEYESQLEQLKAKALKYARDNKVLQSRASELEKQLAGMKEGDALQAQLDAAKQQLADAETKIELATTNAKKTAELRSKLQISRANKRADDLEKQVAVLEAKIVAMEPPASLKRPNDAADGPAKKAHVDE</sequence>
<comment type="caution">
    <text evidence="8">The sequence shown here is derived from an EMBL/GenBank/DDBJ whole genome shotgun (WGS) entry which is preliminary data.</text>
</comment>
<feature type="domain" description="NUA/TPR/MLP1-2-like" evidence="7">
    <location>
        <begin position="487"/>
        <end position="590"/>
    </location>
</feature>
<evidence type="ECO:0000256" key="4">
    <source>
        <dbReference type="SAM" id="Coils"/>
    </source>
</evidence>
<feature type="compositionally biased region" description="Basic and acidic residues" evidence="5">
    <location>
        <begin position="1691"/>
        <end position="1707"/>
    </location>
</feature>
<feature type="coiled-coil region" evidence="4">
    <location>
        <begin position="586"/>
        <end position="631"/>
    </location>
</feature>